<accession>A0AAN9XWU9</accession>
<dbReference type="InterPro" id="IPR026983">
    <property type="entry name" value="DHC"/>
</dbReference>
<evidence type="ECO:0000256" key="1">
    <source>
        <dbReference type="SAM" id="Coils"/>
    </source>
</evidence>
<reference evidence="5 6" key="1">
    <citation type="submission" date="2024-03" db="EMBL/GenBank/DDBJ databases">
        <title>Adaptation during the transition from Ophiocordyceps entomopathogen to insect associate is accompanied by gene loss and intensified selection.</title>
        <authorList>
            <person name="Ward C.M."/>
            <person name="Onetto C.A."/>
            <person name="Borneman A.R."/>
        </authorList>
    </citation>
    <scope>NUCLEOTIDE SEQUENCE [LARGE SCALE GENOMIC DNA]</scope>
    <source>
        <strain evidence="5">AWRI1</strain>
        <tissue evidence="5">Single Adult Female</tissue>
    </source>
</reference>
<evidence type="ECO:0000259" key="4">
    <source>
        <dbReference type="Pfam" id="PF18199"/>
    </source>
</evidence>
<dbReference type="InterPro" id="IPR024743">
    <property type="entry name" value="Dynein_HC_stalk"/>
</dbReference>
<gene>
    <name evidence="5" type="ORF">V9T40_014254</name>
</gene>
<dbReference type="PANTHER" id="PTHR46961">
    <property type="entry name" value="DYNEIN HEAVY CHAIN 1, AXONEMAL-LIKE PROTEIN"/>
    <property type="match status" value="1"/>
</dbReference>
<dbReference type="InterPro" id="IPR042222">
    <property type="entry name" value="Dynein_2_N"/>
</dbReference>
<evidence type="ECO:0000259" key="3">
    <source>
        <dbReference type="Pfam" id="PF12777"/>
    </source>
</evidence>
<evidence type="ECO:0008006" key="7">
    <source>
        <dbReference type="Google" id="ProtNLM"/>
    </source>
</evidence>
<dbReference type="InterPro" id="IPR013602">
    <property type="entry name" value="Dynein_heavy_linker"/>
</dbReference>
<dbReference type="Gene3D" id="1.20.140.100">
    <property type="entry name" value="Dynein heavy chain, N-terminal domain 2"/>
    <property type="match status" value="1"/>
</dbReference>
<dbReference type="Pfam" id="PF18199">
    <property type="entry name" value="Dynein_C"/>
    <property type="match status" value="1"/>
</dbReference>
<dbReference type="AlphaFoldDB" id="A0AAN9XWU9"/>
<feature type="domain" description="Dynein heavy chain coiled coil stalk" evidence="3">
    <location>
        <begin position="229"/>
        <end position="296"/>
    </location>
</feature>
<dbReference type="GO" id="GO:0045505">
    <property type="term" value="F:dynein intermediate chain binding"/>
    <property type="evidence" value="ECO:0007669"/>
    <property type="project" value="InterPro"/>
</dbReference>
<feature type="coiled-coil region" evidence="1">
    <location>
        <begin position="238"/>
        <end position="272"/>
    </location>
</feature>
<evidence type="ECO:0000313" key="6">
    <source>
        <dbReference type="Proteomes" id="UP001367676"/>
    </source>
</evidence>
<comment type="caution">
    <text evidence="5">The sequence shown here is derived from an EMBL/GenBank/DDBJ whole genome shotgun (WGS) entry which is preliminary data.</text>
</comment>
<dbReference type="GO" id="GO:0051959">
    <property type="term" value="F:dynein light intermediate chain binding"/>
    <property type="evidence" value="ECO:0007669"/>
    <property type="project" value="InterPro"/>
</dbReference>
<proteinExistence type="predicted"/>
<dbReference type="Pfam" id="PF08393">
    <property type="entry name" value="DHC_N2"/>
    <property type="match status" value="1"/>
</dbReference>
<protein>
    <recommendedName>
        <fullName evidence="7">Dynein heavy chain</fullName>
    </recommendedName>
</protein>
<dbReference type="Gene3D" id="1.10.287.2610">
    <property type="match status" value="1"/>
</dbReference>
<name>A0AAN9XWU9_9HEMI</name>
<evidence type="ECO:0000313" key="5">
    <source>
        <dbReference type="EMBL" id="KAK7571782.1"/>
    </source>
</evidence>
<dbReference type="EMBL" id="JBBCAQ010000038">
    <property type="protein sequence ID" value="KAK7571782.1"/>
    <property type="molecule type" value="Genomic_DNA"/>
</dbReference>
<keyword evidence="6" id="KW-1185">Reference proteome</keyword>
<dbReference type="PANTHER" id="PTHR46961:SF20">
    <property type="entry name" value="LOW QUALITY PROTEIN: DYNEIN BETA CHAIN, CILIARY-LIKE"/>
    <property type="match status" value="1"/>
</dbReference>
<dbReference type="GO" id="GO:0007018">
    <property type="term" value="P:microtubule-based movement"/>
    <property type="evidence" value="ECO:0007669"/>
    <property type="project" value="InterPro"/>
</dbReference>
<dbReference type="Pfam" id="PF12777">
    <property type="entry name" value="MT"/>
    <property type="match status" value="1"/>
</dbReference>
<evidence type="ECO:0000259" key="2">
    <source>
        <dbReference type="Pfam" id="PF08393"/>
    </source>
</evidence>
<feature type="domain" description="Dynein heavy chain C-terminal" evidence="4">
    <location>
        <begin position="375"/>
        <end position="429"/>
    </location>
</feature>
<feature type="domain" description="Dynein heavy chain linker" evidence="2">
    <location>
        <begin position="58"/>
        <end position="145"/>
    </location>
</feature>
<dbReference type="GO" id="GO:0030286">
    <property type="term" value="C:dynein complex"/>
    <property type="evidence" value="ECO:0007669"/>
    <property type="project" value="InterPro"/>
</dbReference>
<dbReference type="InterPro" id="IPR041228">
    <property type="entry name" value="Dynein_C"/>
</dbReference>
<keyword evidence="1" id="KW-0175">Coiled coil</keyword>
<sequence>MNLLQIHKLVAQWNEKPIFVRHEMTNLVHNAAWDNTEVIATVNKSCELPYSEIDDAHEEIAQMENTLNRLSEQANLFETAQVDFKIIQTLRKDLNSNMISSKFISYFLEEVSEWQKTLANADQLLSIWLEVQRTWLYLQSIFVGSLFSALIREQTLMVGSGPKWMIMDGDVDPMWIESLNTLMDDNKTLLMNNKLLNLPDEYGITNMCFNYYTTSACGEIPDLFSDDEITNIINNIRPENLESTLQQLREKLEEANQDKENCIMQKEETSEKINLSNRLVKGLSSESVRWQESITKCFVEEKLGSKYVEVKNNSLLQTLKQMNATTPIFFILSPGVDPMRSSIKITNEPPTGILANLHKALDNFDQETLESSSKEGELSITTDMEELEEDIYLDKIPKTWENKAYPSLLGLSTWFSDLLCRLKELEAWVADFCVLFTKKGRLNIVQASINSNNDLLGPLRALNGPGRNFVL</sequence>
<organism evidence="5 6">
    <name type="scientific">Parthenolecanium corni</name>
    <dbReference type="NCBI Taxonomy" id="536013"/>
    <lineage>
        <taxon>Eukaryota</taxon>
        <taxon>Metazoa</taxon>
        <taxon>Ecdysozoa</taxon>
        <taxon>Arthropoda</taxon>
        <taxon>Hexapoda</taxon>
        <taxon>Insecta</taxon>
        <taxon>Pterygota</taxon>
        <taxon>Neoptera</taxon>
        <taxon>Paraneoptera</taxon>
        <taxon>Hemiptera</taxon>
        <taxon>Sternorrhyncha</taxon>
        <taxon>Coccoidea</taxon>
        <taxon>Coccidae</taxon>
        <taxon>Parthenolecanium</taxon>
    </lineage>
</organism>
<dbReference type="Proteomes" id="UP001367676">
    <property type="component" value="Unassembled WGS sequence"/>
</dbReference>
<dbReference type="Gene3D" id="1.20.1270.280">
    <property type="match status" value="1"/>
</dbReference>
<feature type="coiled-coil region" evidence="1">
    <location>
        <begin position="53"/>
        <end position="80"/>
    </location>
</feature>